<dbReference type="GO" id="GO:0009851">
    <property type="term" value="P:auxin biosynthetic process"/>
    <property type="evidence" value="ECO:0007669"/>
    <property type="project" value="UniProtKB-ARBA"/>
</dbReference>
<evidence type="ECO:0000256" key="4">
    <source>
        <dbReference type="ARBA" id="ARBA00022827"/>
    </source>
</evidence>
<reference evidence="10" key="1">
    <citation type="submission" date="2024-10" db="EMBL/GenBank/DDBJ databases">
        <authorList>
            <person name="Ryan C."/>
        </authorList>
    </citation>
    <scope>NUCLEOTIDE SEQUENCE [LARGE SCALE GENOMIC DNA]</scope>
</reference>
<keyword evidence="6 9" id="KW-0560">Oxidoreductase</keyword>
<gene>
    <name evidence="10" type="ORF">URODEC1_LOCUS74241</name>
</gene>
<evidence type="ECO:0000256" key="9">
    <source>
        <dbReference type="RuleBase" id="RU361177"/>
    </source>
</evidence>
<dbReference type="AlphaFoldDB" id="A0ABC9CBW8"/>
<comment type="similarity">
    <text evidence="2 9">Belongs to the FMO family.</text>
</comment>
<keyword evidence="4 9" id="KW-0274">FAD</keyword>
<dbReference type="PRINTS" id="PR00368">
    <property type="entry name" value="FADPNR"/>
</dbReference>
<dbReference type="Proteomes" id="UP001497457">
    <property type="component" value="Chromosome 29rd"/>
</dbReference>
<evidence type="ECO:0000313" key="10">
    <source>
        <dbReference type="EMBL" id="CAL5018472.1"/>
    </source>
</evidence>
<dbReference type="InterPro" id="IPR036188">
    <property type="entry name" value="FAD/NAD-bd_sf"/>
</dbReference>
<proteinExistence type="inferred from homology"/>
<keyword evidence="3 9" id="KW-0285">Flavoprotein</keyword>
<protein>
    <recommendedName>
        <fullName evidence="9">Flavin-containing monooxygenase</fullName>
        <ecNumber evidence="9">1.-.-.-</ecNumber>
    </recommendedName>
</protein>
<dbReference type="SUPFAM" id="SSF51905">
    <property type="entry name" value="FAD/NAD(P)-binding domain"/>
    <property type="match status" value="2"/>
</dbReference>
<keyword evidence="5" id="KW-0521">NADP</keyword>
<dbReference type="GO" id="GO:0103075">
    <property type="term" value="F:indole-3-pyruvate monooxygenase activity"/>
    <property type="evidence" value="ECO:0007669"/>
    <property type="project" value="UniProtKB-EC"/>
</dbReference>
<evidence type="ECO:0000313" key="11">
    <source>
        <dbReference type="Proteomes" id="UP001497457"/>
    </source>
</evidence>
<dbReference type="PRINTS" id="PR00469">
    <property type="entry name" value="PNDRDTASEII"/>
</dbReference>
<dbReference type="EC" id="1.-.-.-" evidence="9"/>
<comment type="catalytic activity">
    <reaction evidence="8">
        <text>indole-3-pyruvate + NADPH + O2 + H(+) = (indol-3-yl)acetate + CO2 + NADP(+) + H2O</text>
        <dbReference type="Rhea" id="RHEA:34331"/>
        <dbReference type="ChEBI" id="CHEBI:15377"/>
        <dbReference type="ChEBI" id="CHEBI:15378"/>
        <dbReference type="ChEBI" id="CHEBI:15379"/>
        <dbReference type="ChEBI" id="CHEBI:16526"/>
        <dbReference type="ChEBI" id="CHEBI:17640"/>
        <dbReference type="ChEBI" id="CHEBI:30854"/>
        <dbReference type="ChEBI" id="CHEBI:57783"/>
        <dbReference type="ChEBI" id="CHEBI:58349"/>
        <dbReference type="EC" id="1.14.13.168"/>
    </reaction>
</comment>
<dbReference type="FunFam" id="3.50.50.60:FF:000100">
    <property type="entry name" value="Flavin-containing monooxygenase"/>
    <property type="match status" value="1"/>
</dbReference>
<evidence type="ECO:0000256" key="6">
    <source>
        <dbReference type="ARBA" id="ARBA00023002"/>
    </source>
</evidence>
<evidence type="ECO:0000256" key="7">
    <source>
        <dbReference type="ARBA" id="ARBA00023033"/>
    </source>
</evidence>
<dbReference type="PANTHER" id="PTHR43539:SF11">
    <property type="entry name" value="INDOLE-3-PYRUVATE MONOOXYGENASE YUCCA8-RELATED"/>
    <property type="match status" value="1"/>
</dbReference>
<keyword evidence="7 9" id="KW-0503">Monooxygenase</keyword>
<comment type="cofactor">
    <cofactor evidence="1 9">
        <name>FAD</name>
        <dbReference type="ChEBI" id="CHEBI:57692"/>
    </cofactor>
</comment>
<dbReference type="Gene3D" id="3.50.50.60">
    <property type="entry name" value="FAD/NAD(P)-binding domain"/>
    <property type="match status" value="1"/>
</dbReference>
<name>A0ABC9CBW8_9POAL</name>
<organism evidence="10 11">
    <name type="scientific">Urochloa decumbens</name>
    <dbReference type="NCBI Taxonomy" id="240449"/>
    <lineage>
        <taxon>Eukaryota</taxon>
        <taxon>Viridiplantae</taxon>
        <taxon>Streptophyta</taxon>
        <taxon>Embryophyta</taxon>
        <taxon>Tracheophyta</taxon>
        <taxon>Spermatophyta</taxon>
        <taxon>Magnoliopsida</taxon>
        <taxon>Liliopsida</taxon>
        <taxon>Poales</taxon>
        <taxon>Poaceae</taxon>
        <taxon>PACMAD clade</taxon>
        <taxon>Panicoideae</taxon>
        <taxon>Panicodae</taxon>
        <taxon>Paniceae</taxon>
        <taxon>Melinidinae</taxon>
        <taxon>Urochloa</taxon>
    </lineage>
</organism>
<evidence type="ECO:0000256" key="5">
    <source>
        <dbReference type="ARBA" id="ARBA00022857"/>
    </source>
</evidence>
<dbReference type="Pfam" id="PF00743">
    <property type="entry name" value="FMO-like"/>
    <property type="match status" value="1"/>
</dbReference>
<evidence type="ECO:0000256" key="1">
    <source>
        <dbReference type="ARBA" id="ARBA00001974"/>
    </source>
</evidence>
<dbReference type="InterPro" id="IPR020946">
    <property type="entry name" value="Flavin_mOase-like"/>
</dbReference>
<evidence type="ECO:0000256" key="3">
    <source>
        <dbReference type="ARBA" id="ARBA00022630"/>
    </source>
</evidence>
<keyword evidence="11" id="KW-1185">Reference proteome</keyword>
<sequence>MVLLPTDRMDSLFSPRCVWVNGPIIVGAGPSGLAVAACLREQGVPYVILERADCIASLWAKRTYDRLKLHLPKQFCELPRMPFPDHYPEYPTRAQFIDYLEDYASRFEIKPEFSCTVQSARYDETSGLWRVLTSGDMEYIGRWLVVATGENAESVVPDIPGLGGFGGKVTHVSDYKSGEAYRGKSVLVVGCGNSGMEVSLDLCDHGARPAMVVRDAVHVLPREVLGKSTFELAVLLMRWLPLWIVDKIMVILAWIVLGDLARLGLRRPAAGPLELKETHGRTPVLDCGALAHIRAGDIAVVPAVKRFAKGDQVELADGRVLNFDAVIFATGYRSNVPQWLQGTDFFNKEGYPKTAFPHGWKGQAGLYAVGFTRRGLSGASADAVRIAKDLGNVWREETKPTKRAGACHRRCISVVF</sequence>
<dbReference type="InterPro" id="IPR050982">
    <property type="entry name" value="Auxin_biosynth/cation_transpt"/>
</dbReference>
<evidence type="ECO:0000256" key="8">
    <source>
        <dbReference type="ARBA" id="ARBA00047707"/>
    </source>
</evidence>
<evidence type="ECO:0000256" key="2">
    <source>
        <dbReference type="ARBA" id="ARBA00009183"/>
    </source>
</evidence>
<dbReference type="PANTHER" id="PTHR43539">
    <property type="entry name" value="FLAVIN-BINDING MONOOXYGENASE-LIKE PROTEIN (AFU_ORTHOLOGUE AFUA_4G09220)"/>
    <property type="match status" value="1"/>
</dbReference>
<dbReference type="EMBL" id="OZ075139">
    <property type="protein sequence ID" value="CAL5018472.1"/>
    <property type="molecule type" value="Genomic_DNA"/>
</dbReference>
<accession>A0ABC9CBW8</accession>